<dbReference type="Pfam" id="PF11051">
    <property type="entry name" value="Mannosyl_trans3"/>
    <property type="match status" value="2"/>
</dbReference>
<dbReference type="GO" id="GO:0000139">
    <property type="term" value="C:Golgi membrane"/>
    <property type="evidence" value="ECO:0007669"/>
    <property type="project" value="UniProtKB-SubCell"/>
</dbReference>
<feature type="compositionally biased region" description="Basic residues" evidence="10">
    <location>
        <begin position="448"/>
        <end position="459"/>
    </location>
</feature>
<reference evidence="11" key="1">
    <citation type="journal article" date="2023" name="Mol. Phylogenet. Evol.">
        <title>Genome-scale phylogeny and comparative genomics of the fungal order Sordariales.</title>
        <authorList>
            <person name="Hensen N."/>
            <person name="Bonometti L."/>
            <person name="Westerberg I."/>
            <person name="Brannstrom I.O."/>
            <person name="Guillou S."/>
            <person name="Cros-Aarteil S."/>
            <person name="Calhoun S."/>
            <person name="Haridas S."/>
            <person name="Kuo A."/>
            <person name="Mondo S."/>
            <person name="Pangilinan J."/>
            <person name="Riley R."/>
            <person name="LaButti K."/>
            <person name="Andreopoulos B."/>
            <person name="Lipzen A."/>
            <person name="Chen C."/>
            <person name="Yan M."/>
            <person name="Daum C."/>
            <person name="Ng V."/>
            <person name="Clum A."/>
            <person name="Steindorff A."/>
            <person name="Ohm R.A."/>
            <person name="Martin F."/>
            <person name="Silar P."/>
            <person name="Natvig D.O."/>
            <person name="Lalanne C."/>
            <person name="Gautier V."/>
            <person name="Ament-Velasquez S.L."/>
            <person name="Kruys A."/>
            <person name="Hutchinson M.I."/>
            <person name="Powell A.J."/>
            <person name="Barry K."/>
            <person name="Miller A.N."/>
            <person name="Grigoriev I.V."/>
            <person name="Debuchy R."/>
            <person name="Gladieux P."/>
            <person name="Hiltunen Thoren M."/>
            <person name="Johannesson H."/>
        </authorList>
    </citation>
    <scope>NUCLEOTIDE SEQUENCE</scope>
    <source>
        <strain evidence="11">CBS 731.68</strain>
    </source>
</reference>
<dbReference type="RefSeq" id="XP_062646942.1">
    <property type="nucleotide sequence ID" value="XM_062793028.1"/>
</dbReference>
<dbReference type="Gene3D" id="3.90.550.10">
    <property type="entry name" value="Spore Coat Polysaccharide Biosynthesis Protein SpsA, Chain A"/>
    <property type="match status" value="1"/>
</dbReference>
<dbReference type="Proteomes" id="UP001302602">
    <property type="component" value="Unassembled WGS sequence"/>
</dbReference>
<evidence type="ECO:0000256" key="9">
    <source>
        <dbReference type="ARBA" id="ARBA00023136"/>
    </source>
</evidence>
<comment type="similarity">
    <text evidence="3">Belongs to the MNN1/MNT family.</text>
</comment>
<evidence type="ECO:0000256" key="8">
    <source>
        <dbReference type="ARBA" id="ARBA00023034"/>
    </source>
</evidence>
<evidence type="ECO:0000256" key="2">
    <source>
        <dbReference type="ARBA" id="ARBA00004922"/>
    </source>
</evidence>
<evidence type="ECO:0000256" key="6">
    <source>
        <dbReference type="ARBA" id="ARBA00022968"/>
    </source>
</evidence>
<evidence type="ECO:0000256" key="4">
    <source>
        <dbReference type="ARBA" id="ARBA00022679"/>
    </source>
</evidence>
<keyword evidence="6" id="KW-0735">Signal-anchor</keyword>
<dbReference type="GO" id="GO:0046354">
    <property type="term" value="P:mannan biosynthetic process"/>
    <property type="evidence" value="ECO:0007669"/>
    <property type="project" value="TreeGrafter"/>
</dbReference>
<feature type="compositionally biased region" description="Basic residues" evidence="10">
    <location>
        <begin position="427"/>
        <end position="440"/>
    </location>
</feature>
<reference evidence="11" key="2">
    <citation type="submission" date="2023-05" db="EMBL/GenBank/DDBJ databases">
        <authorList>
            <consortium name="Lawrence Berkeley National Laboratory"/>
            <person name="Steindorff A."/>
            <person name="Hensen N."/>
            <person name="Bonometti L."/>
            <person name="Westerberg I."/>
            <person name="Brannstrom I.O."/>
            <person name="Guillou S."/>
            <person name="Cros-Aarteil S."/>
            <person name="Calhoun S."/>
            <person name="Haridas S."/>
            <person name="Kuo A."/>
            <person name="Mondo S."/>
            <person name="Pangilinan J."/>
            <person name="Riley R."/>
            <person name="Labutti K."/>
            <person name="Andreopoulos B."/>
            <person name="Lipzen A."/>
            <person name="Chen C."/>
            <person name="Yanf M."/>
            <person name="Daum C."/>
            <person name="Ng V."/>
            <person name="Clum A."/>
            <person name="Ohm R."/>
            <person name="Martin F."/>
            <person name="Silar P."/>
            <person name="Natvig D."/>
            <person name="Lalanne C."/>
            <person name="Gautier V."/>
            <person name="Ament-Velasquez S.L."/>
            <person name="Kruys A."/>
            <person name="Hutchinson M.I."/>
            <person name="Powell A.J."/>
            <person name="Barry K."/>
            <person name="Miller A.N."/>
            <person name="Grigoriev I.V."/>
            <person name="Debuchy R."/>
            <person name="Gladieux P."/>
            <person name="Thoren M.H."/>
            <person name="Johannesson H."/>
        </authorList>
    </citation>
    <scope>NUCLEOTIDE SEQUENCE</scope>
    <source>
        <strain evidence="11">CBS 731.68</strain>
    </source>
</reference>
<evidence type="ECO:0000256" key="10">
    <source>
        <dbReference type="SAM" id="MobiDB-lite"/>
    </source>
</evidence>
<evidence type="ECO:0000313" key="12">
    <source>
        <dbReference type="Proteomes" id="UP001302602"/>
    </source>
</evidence>
<evidence type="ECO:0000256" key="1">
    <source>
        <dbReference type="ARBA" id="ARBA00004323"/>
    </source>
</evidence>
<sequence>MLRKFLFGGKPRGRAAILMLPLFTTLLYLLVRSRVYDPPPRAPYHVASNIRNTSSDWWIEFFMRLENTRVVAAPTEINGSAPNDNWTPDTSIVRSDLLVLNATDEAKFRESHASFVRQLPQFASHLPYDAGTTGIVSTAGARNFGQAISMVLMARQAGSRLPIQIVVDSNSPWVESVCAETLPRYNASCLFLEDLWAGLHHQVVPKLHRFQWKFISIIASPFQNVLFLDADSLPVRSPDHLFTREPFISAGFITWPDYWVSQVAPAFYKIAGDIKVPSIASRASSESGIMIYDKARHADTLLLAAYYNYNGPDHYYSMLNQHGPGEGDKETFFQAALVLDALRRKGVYRQPTAWMKQGIGLKKGYWDVKTMPKSHGRTVKGNWRGMFMQQMDPSEDYRTVMAAIEKAKNDEVHDKANDESESNPAARARRSTAHSRRQKVSKFEHKPNVKQRRAGHKPGPKQNQDAGEDETVPNDSTLTESHISRFLTDSAFLDTAGRLPLEHDPHHYMFFHHNGVKPDLTAVLDEAAEVLATDEEEHYVRMWGDPGWIIDRYGRDIEKVLWHDSIEIYCQEQLARFERLRKVCKKMREIYEQVHNA</sequence>
<proteinExistence type="inferred from homology"/>
<keyword evidence="7" id="KW-1133">Transmembrane helix</keyword>
<keyword evidence="9" id="KW-0472">Membrane</keyword>
<gene>
    <name evidence="11" type="ORF">N657DRAFT_645908</name>
</gene>
<keyword evidence="5" id="KW-0812">Transmembrane</keyword>
<dbReference type="AlphaFoldDB" id="A0AAN6Z2S5"/>
<dbReference type="InterPro" id="IPR022751">
    <property type="entry name" value="Alpha_mannosyltransferase"/>
</dbReference>
<dbReference type="GO" id="GO:0000026">
    <property type="term" value="F:alpha-1,2-mannosyltransferase activity"/>
    <property type="evidence" value="ECO:0007669"/>
    <property type="project" value="TreeGrafter"/>
</dbReference>
<dbReference type="GeneID" id="87829797"/>
<protein>
    <submittedName>
        <fullName evidence="11">Glycosyltransferase family 71 protein</fullName>
    </submittedName>
</protein>
<feature type="region of interest" description="Disordered" evidence="10">
    <location>
        <begin position="407"/>
        <end position="476"/>
    </location>
</feature>
<name>A0AAN6Z2S5_9PEZI</name>
<accession>A0AAN6Z2S5</accession>
<evidence type="ECO:0000256" key="3">
    <source>
        <dbReference type="ARBA" id="ARBA00009105"/>
    </source>
</evidence>
<dbReference type="EMBL" id="MU853229">
    <property type="protein sequence ID" value="KAK4123171.1"/>
    <property type="molecule type" value="Genomic_DNA"/>
</dbReference>
<comment type="pathway">
    <text evidence="2">Protein modification; protein glycosylation.</text>
</comment>
<evidence type="ECO:0000313" key="11">
    <source>
        <dbReference type="EMBL" id="KAK4123171.1"/>
    </source>
</evidence>
<dbReference type="PANTHER" id="PTHR31646:SF1">
    <property type="entry name" value="ALPHA-1,2-MANNOSYLTRANSFERASE MNN2"/>
    <property type="match status" value="1"/>
</dbReference>
<dbReference type="PANTHER" id="PTHR31646">
    <property type="entry name" value="ALPHA-1,2-MANNOSYLTRANSFERASE MNN2"/>
    <property type="match status" value="1"/>
</dbReference>
<keyword evidence="12" id="KW-1185">Reference proteome</keyword>
<keyword evidence="4" id="KW-0808">Transferase</keyword>
<evidence type="ECO:0000256" key="7">
    <source>
        <dbReference type="ARBA" id="ARBA00022989"/>
    </source>
</evidence>
<evidence type="ECO:0000256" key="5">
    <source>
        <dbReference type="ARBA" id="ARBA00022692"/>
    </source>
</evidence>
<keyword evidence="8" id="KW-0333">Golgi apparatus</keyword>
<dbReference type="InterPro" id="IPR029044">
    <property type="entry name" value="Nucleotide-diphossugar_trans"/>
</dbReference>
<organism evidence="11 12">
    <name type="scientific">Parathielavia appendiculata</name>
    <dbReference type="NCBI Taxonomy" id="2587402"/>
    <lineage>
        <taxon>Eukaryota</taxon>
        <taxon>Fungi</taxon>
        <taxon>Dikarya</taxon>
        <taxon>Ascomycota</taxon>
        <taxon>Pezizomycotina</taxon>
        <taxon>Sordariomycetes</taxon>
        <taxon>Sordariomycetidae</taxon>
        <taxon>Sordariales</taxon>
        <taxon>Chaetomiaceae</taxon>
        <taxon>Parathielavia</taxon>
    </lineage>
</organism>
<comment type="subcellular location">
    <subcellularLocation>
        <location evidence="1">Golgi apparatus membrane</location>
        <topology evidence="1">Single-pass type II membrane protein</topology>
    </subcellularLocation>
</comment>
<comment type="caution">
    <text evidence="11">The sequence shown here is derived from an EMBL/GenBank/DDBJ whole genome shotgun (WGS) entry which is preliminary data.</text>
</comment>
<dbReference type="SUPFAM" id="SSF53448">
    <property type="entry name" value="Nucleotide-diphospho-sugar transferases"/>
    <property type="match status" value="1"/>
</dbReference>
<feature type="compositionally biased region" description="Basic and acidic residues" evidence="10">
    <location>
        <begin position="407"/>
        <end position="418"/>
    </location>
</feature>